<keyword evidence="3" id="KW-1185">Reference proteome</keyword>
<dbReference type="AlphaFoldDB" id="A0A430FFV7"/>
<protein>
    <submittedName>
        <fullName evidence="2">Oxidoreductase, short chain dehydrogenase/reductase family protein</fullName>
    </submittedName>
</protein>
<dbReference type="Proteomes" id="UP000288607">
    <property type="component" value="Unassembled WGS sequence"/>
</dbReference>
<evidence type="ECO:0000313" key="2">
    <source>
        <dbReference type="EMBL" id="RSX51642.1"/>
    </source>
</evidence>
<dbReference type="Pfam" id="PF00106">
    <property type="entry name" value="adh_short"/>
    <property type="match status" value="1"/>
</dbReference>
<dbReference type="PRINTS" id="PR00081">
    <property type="entry name" value="GDHRDH"/>
</dbReference>
<dbReference type="InterPro" id="IPR002347">
    <property type="entry name" value="SDR_fam"/>
</dbReference>
<dbReference type="PANTHER" id="PTHR43157:SF31">
    <property type="entry name" value="PHOSPHATIDYLINOSITOL-GLYCAN BIOSYNTHESIS CLASS F PROTEIN"/>
    <property type="match status" value="1"/>
</dbReference>
<organism evidence="2 3">
    <name type="scientific">Bifidobacterium callimiconis</name>
    <dbReference type="NCBI Taxonomy" id="2306973"/>
    <lineage>
        <taxon>Bacteria</taxon>
        <taxon>Bacillati</taxon>
        <taxon>Actinomycetota</taxon>
        <taxon>Actinomycetes</taxon>
        <taxon>Bifidobacteriales</taxon>
        <taxon>Bifidobacteriaceae</taxon>
        <taxon>Bifidobacterium</taxon>
    </lineage>
</organism>
<gene>
    <name evidence="2" type="ORF">D2E23_0905</name>
</gene>
<dbReference type="InterPro" id="IPR036291">
    <property type="entry name" value="NAD(P)-bd_dom_sf"/>
</dbReference>
<dbReference type="OrthoDB" id="3237043at2"/>
<dbReference type="PANTHER" id="PTHR43157">
    <property type="entry name" value="PHOSPHATIDYLINOSITOL-GLYCAN BIOSYNTHESIS CLASS F PROTEIN-RELATED"/>
    <property type="match status" value="1"/>
</dbReference>
<reference evidence="2 3" key="1">
    <citation type="submission" date="2018-09" db="EMBL/GenBank/DDBJ databases">
        <title>Characterization of the phylogenetic diversity of five novel species belonging to the genus Bifidobacterium.</title>
        <authorList>
            <person name="Lugli G.A."/>
            <person name="Duranti S."/>
            <person name="Milani C."/>
        </authorList>
    </citation>
    <scope>NUCLEOTIDE SEQUENCE [LARGE SCALE GENOMIC DNA]</scope>
    <source>
        <strain evidence="2 3">2028B</strain>
    </source>
</reference>
<keyword evidence="1" id="KW-0560">Oxidoreductase</keyword>
<name>A0A430FFV7_9BIFI</name>
<evidence type="ECO:0000256" key="1">
    <source>
        <dbReference type="ARBA" id="ARBA00023002"/>
    </source>
</evidence>
<dbReference type="GO" id="GO:0016491">
    <property type="term" value="F:oxidoreductase activity"/>
    <property type="evidence" value="ECO:0007669"/>
    <property type="project" value="UniProtKB-KW"/>
</dbReference>
<dbReference type="EMBL" id="QXGJ01000003">
    <property type="protein sequence ID" value="RSX51642.1"/>
    <property type="molecule type" value="Genomic_DNA"/>
</dbReference>
<evidence type="ECO:0000313" key="3">
    <source>
        <dbReference type="Proteomes" id="UP000288607"/>
    </source>
</evidence>
<accession>A0A430FFV7</accession>
<dbReference type="Gene3D" id="3.40.50.720">
    <property type="entry name" value="NAD(P)-binding Rossmann-like Domain"/>
    <property type="match status" value="1"/>
</dbReference>
<comment type="caution">
    <text evidence="2">The sequence shown here is derived from an EMBL/GenBank/DDBJ whole genome shotgun (WGS) entry which is preliminary data.</text>
</comment>
<sequence length="312" mass="34475">MNDAHRSKIILVTGASSGIGKRTALALAAQGHVIIMHGRNPRKTREARDWVVERTGNRNVHARVADLSLMSEVARFADDIAASFDHLDVLVNNAGGQFGSVRETTAEGHEKTFAINTLAPFLLTNLLLPLLERSPSARIVTVASESYRQGGRPILDDIELERSYSMPRAYGLSKLYVWWLMRQFDARLKADGVRNVTVNTVEPGSAVTALQRESIRKSLWMLPLLILWLPFIRTAAHGARTSVLMATDPSVEGVSGEFWGNGRRKRISAKWLSEEGERRIWDYCAHACAPYLGEASTLAGRGTGETGLWPES</sequence>
<proteinExistence type="predicted"/>
<dbReference type="RefSeq" id="WP_126029799.1">
    <property type="nucleotide sequence ID" value="NZ_QXGJ01000003.1"/>
</dbReference>
<dbReference type="SUPFAM" id="SSF51735">
    <property type="entry name" value="NAD(P)-binding Rossmann-fold domains"/>
    <property type="match status" value="1"/>
</dbReference>